<gene>
    <name evidence="8" type="ORF">IRY30_00400</name>
</gene>
<dbReference type="InterPro" id="IPR013525">
    <property type="entry name" value="ABC2_TM"/>
</dbReference>
<comment type="similarity">
    <text evidence="6">Belongs to the ABC-2 integral membrane protein family.</text>
</comment>
<evidence type="ECO:0000256" key="4">
    <source>
        <dbReference type="ARBA" id="ARBA00023136"/>
    </source>
</evidence>
<comment type="subcellular location">
    <subcellularLocation>
        <location evidence="6">Cell membrane</location>
        <topology evidence="6">Multi-pass membrane protein</topology>
    </subcellularLocation>
    <subcellularLocation>
        <location evidence="1">Membrane</location>
        <topology evidence="1">Multi-pass membrane protein</topology>
    </subcellularLocation>
</comment>
<dbReference type="InterPro" id="IPR047817">
    <property type="entry name" value="ABC2_TM_bact-type"/>
</dbReference>
<feature type="domain" description="ABC transmembrane type-2" evidence="7">
    <location>
        <begin position="24"/>
        <end position="260"/>
    </location>
</feature>
<protein>
    <recommendedName>
        <fullName evidence="6">Transport permease protein</fullName>
    </recommendedName>
</protein>
<name>A0ABR9ZGL1_9CORY</name>
<evidence type="ECO:0000313" key="9">
    <source>
        <dbReference type="Proteomes" id="UP000635902"/>
    </source>
</evidence>
<keyword evidence="6" id="KW-0813">Transport</keyword>
<dbReference type="Proteomes" id="UP000635902">
    <property type="component" value="Unassembled WGS sequence"/>
</dbReference>
<dbReference type="PANTHER" id="PTHR43229:SF2">
    <property type="entry name" value="NODULATION PROTEIN J"/>
    <property type="match status" value="1"/>
</dbReference>
<evidence type="ECO:0000256" key="2">
    <source>
        <dbReference type="ARBA" id="ARBA00022692"/>
    </source>
</evidence>
<keyword evidence="9" id="KW-1185">Reference proteome</keyword>
<organism evidence="8 9">
    <name type="scientific">Corynebacterium suicordis DSM 45110</name>
    <dbReference type="NCBI Taxonomy" id="1121369"/>
    <lineage>
        <taxon>Bacteria</taxon>
        <taxon>Bacillati</taxon>
        <taxon>Actinomycetota</taxon>
        <taxon>Actinomycetes</taxon>
        <taxon>Mycobacteriales</taxon>
        <taxon>Corynebacteriaceae</taxon>
        <taxon>Corynebacterium</taxon>
    </lineage>
</organism>
<dbReference type="RefSeq" id="WP_194555454.1">
    <property type="nucleotide sequence ID" value="NZ_JADKMY010000001.1"/>
</dbReference>
<feature type="transmembrane region" description="Helical" evidence="6">
    <location>
        <begin position="101"/>
        <end position="129"/>
    </location>
</feature>
<feature type="transmembrane region" description="Helical" evidence="6">
    <location>
        <begin position="233"/>
        <end position="254"/>
    </location>
</feature>
<feature type="transmembrane region" description="Helical" evidence="6">
    <location>
        <begin position="58"/>
        <end position="80"/>
    </location>
</feature>
<evidence type="ECO:0000256" key="5">
    <source>
        <dbReference type="ARBA" id="ARBA00023251"/>
    </source>
</evidence>
<reference evidence="8 9" key="1">
    <citation type="submission" date="2020-10" db="EMBL/GenBank/DDBJ databases">
        <title>Novel species in genus Corynebacterium.</title>
        <authorList>
            <person name="Zhang G."/>
        </authorList>
    </citation>
    <scope>NUCLEOTIDE SEQUENCE [LARGE SCALE GENOMIC DNA]</scope>
    <source>
        <strain evidence="8 9">DSM 45110</strain>
    </source>
</reference>
<dbReference type="PIRSF" id="PIRSF006648">
    <property type="entry name" value="DrrB"/>
    <property type="match status" value="1"/>
</dbReference>
<dbReference type="PANTHER" id="PTHR43229">
    <property type="entry name" value="NODULATION PROTEIN J"/>
    <property type="match status" value="1"/>
</dbReference>
<keyword evidence="5" id="KW-0046">Antibiotic resistance</keyword>
<sequence length="261" mass="28651">MSRWINDVRAVTLRNLIRAKRTPDVIVFAVAQPIMFVVLFSQVFGGAINVPGTDYTNFLMAGIFAQTAIFGSTFSGMFMAQDKKDGLIDRFKTLPMSQSAVVFARTVTDLMLNTVSLIVMVLTGLAVGWRPEGGLLGFLGGFGLLLLFSWAFSWVMVWLGLMVKSVEAMNSATFMVLFPLTFLSNAFVPSDSMPTVLRVFAEWNPVSSLVQATRKLFGNLGDAPVPDSWPMQYPLLAVLGGIVVILVIFCPLAISRYRRSA</sequence>
<dbReference type="InterPro" id="IPR051784">
    <property type="entry name" value="Nod_factor_ABC_transporter"/>
</dbReference>
<dbReference type="Pfam" id="PF01061">
    <property type="entry name" value="ABC2_membrane"/>
    <property type="match status" value="1"/>
</dbReference>
<feature type="transmembrane region" description="Helical" evidence="6">
    <location>
        <begin position="25"/>
        <end position="46"/>
    </location>
</feature>
<evidence type="ECO:0000256" key="6">
    <source>
        <dbReference type="RuleBase" id="RU361157"/>
    </source>
</evidence>
<feature type="transmembrane region" description="Helical" evidence="6">
    <location>
        <begin position="135"/>
        <end position="161"/>
    </location>
</feature>
<accession>A0ABR9ZGL1</accession>
<comment type="caution">
    <text evidence="8">The sequence shown here is derived from an EMBL/GenBank/DDBJ whole genome shotgun (WGS) entry which is preliminary data.</text>
</comment>
<keyword evidence="3 6" id="KW-1133">Transmembrane helix</keyword>
<keyword evidence="6" id="KW-1003">Cell membrane</keyword>
<keyword evidence="2 6" id="KW-0812">Transmembrane</keyword>
<keyword evidence="4 6" id="KW-0472">Membrane</keyword>
<proteinExistence type="inferred from homology"/>
<dbReference type="PROSITE" id="PS51012">
    <property type="entry name" value="ABC_TM2"/>
    <property type="match status" value="1"/>
</dbReference>
<dbReference type="EMBL" id="JADKMY010000001">
    <property type="protein sequence ID" value="MBF4552546.1"/>
    <property type="molecule type" value="Genomic_DNA"/>
</dbReference>
<evidence type="ECO:0000256" key="3">
    <source>
        <dbReference type="ARBA" id="ARBA00022989"/>
    </source>
</evidence>
<evidence type="ECO:0000256" key="1">
    <source>
        <dbReference type="ARBA" id="ARBA00004141"/>
    </source>
</evidence>
<evidence type="ECO:0000313" key="8">
    <source>
        <dbReference type="EMBL" id="MBF4552546.1"/>
    </source>
</evidence>
<dbReference type="InterPro" id="IPR000412">
    <property type="entry name" value="ABC_2_transport"/>
</dbReference>
<evidence type="ECO:0000259" key="7">
    <source>
        <dbReference type="PROSITE" id="PS51012"/>
    </source>
</evidence>
<feature type="transmembrane region" description="Helical" evidence="6">
    <location>
        <begin position="168"/>
        <end position="188"/>
    </location>
</feature>